<evidence type="ECO:0000256" key="1">
    <source>
        <dbReference type="SAM" id="MobiDB-lite"/>
    </source>
</evidence>
<keyword evidence="4" id="KW-1185">Reference proteome</keyword>
<feature type="region of interest" description="Disordered" evidence="1">
    <location>
        <begin position="292"/>
        <end position="326"/>
    </location>
</feature>
<feature type="compositionally biased region" description="Low complexity" evidence="1">
    <location>
        <begin position="314"/>
        <end position="326"/>
    </location>
</feature>
<sequence>MLEDVTLPYCQKITLFLPLCKAFEIYCPAPSERDLRASALCNKSLSSIYSCLDDENRRINTESCTTRADFAPPGNKYVLRGRPDFTPCAIDRYQPIRLWSNVSSQCIYKKSKCIGNGQFLYKNGTEELDTSCRCDYTRGYDFINKPRNACFCVPSEEDCSCYKKNCPQNGVLTPDYTCATDKEIPGQNSYACPIIVHDRLSTENITANVNSFLEEQMTEYSSRFVVFVVSAICTFLIAVEGFLLLLCYNGQDSETANLNIERDDDYIRYLEERRSNEELAIATEGTVKTATTSIERDDEHNGCPKELGPSKELTITAEGTATTTTTSIERDYEHNGCLKELGPNKELTITAEGTATTTTTSIERDYEHNGCLKELGPNKELTITAEGTVTTTTKSIERDNEHNGCLKELEPNKELTITAEGTATTTTTSIEMDNEHNRCLKEVGPNKELTITAEGTVTTTTKSIERDNEHNECVKELGPNKEFTITAECTATTTTTSIEMDNEHNRYLKEVGPNKELTITAEGIVTTTTRRIERDYEHNGCLKELRPNKELTITAEDVCAERKITKEKTHLIRLQDLFRVVNSVVMQKIEEEISDANLEMPRLNSAEGFLLSLSREKREDILCISGIMYNQLNDMLESTSSCKTIERFANNPVFKSSMNNSLVLLLRFWLFTNGQDVPTNDFEKMPSDSNDPSLQADLSRIYLTRKNISTTDLEFVGAWETVFKAVVRLGESKVQKKVSKNEEMMTKEPYSCSCKDNTDSFGSEQFTNEERSCTIQLDDWFLNDKPKHCALFATVIRNGFILSGSHFKENEITQETARFHQICRKYSLDCDQVAESLRDIPRNYVMKENNHYRIPQSMYNFLCVYFGRHTELQDLFLQFVDGQFFMRE</sequence>
<proteinExistence type="predicted"/>
<keyword evidence="2" id="KW-1133">Transmembrane helix</keyword>
<evidence type="ECO:0000313" key="4">
    <source>
        <dbReference type="Proteomes" id="UP000507470"/>
    </source>
</evidence>
<protein>
    <submittedName>
        <fullName evidence="3">Uncharacterized protein</fullName>
    </submittedName>
</protein>
<keyword evidence="2" id="KW-0812">Transmembrane</keyword>
<name>A0A6J8BHB1_MYTCO</name>
<dbReference type="EMBL" id="CACVKT020003320">
    <property type="protein sequence ID" value="CAC5383046.1"/>
    <property type="molecule type" value="Genomic_DNA"/>
</dbReference>
<gene>
    <name evidence="3" type="ORF">MCOR_18825</name>
</gene>
<feature type="transmembrane region" description="Helical" evidence="2">
    <location>
        <begin position="224"/>
        <end position="246"/>
    </location>
</feature>
<feature type="compositionally biased region" description="Basic and acidic residues" evidence="1">
    <location>
        <begin position="294"/>
        <end position="303"/>
    </location>
</feature>
<dbReference type="AlphaFoldDB" id="A0A6J8BHB1"/>
<reference evidence="3 4" key="1">
    <citation type="submission" date="2020-06" db="EMBL/GenBank/DDBJ databases">
        <authorList>
            <person name="Li R."/>
            <person name="Bekaert M."/>
        </authorList>
    </citation>
    <scope>NUCLEOTIDE SEQUENCE [LARGE SCALE GENOMIC DNA]</scope>
    <source>
        <strain evidence="4">wild</strain>
    </source>
</reference>
<evidence type="ECO:0000256" key="2">
    <source>
        <dbReference type="SAM" id="Phobius"/>
    </source>
</evidence>
<keyword evidence="2" id="KW-0472">Membrane</keyword>
<dbReference type="Proteomes" id="UP000507470">
    <property type="component" value="Unassembled WGS sequence"/>
</dbReference>
<evidence type="ECO:0000313" key="3">
    <source>
        <dbReference type="EMBL" id="CAC5383046.1"/>
    </source>
</evidence>
<organism evidence="3 4">
    <name type="scientific">Mytilus coruscus</name>
    <name type="common">Sea mussel</name>
    <dbReference type="NCBI Taxonomy" id="42192"/>
    <lineage>
        <taxon>Eukaryota</taxon>
        <taxon>Metazoa</taxon>
        <taxon>Spiralia</taxon>
        <taxon>Lophotrochozoa</taxon>
        <taxon>Mollusca</taxon>
        <taxon>Bivalvia</taxon>
        <taxon>Autobranchia</taxon>
        <taxon>Pteriomorphia</taxon>
        <taxon>Mytilida</taxon>
        <taxon>Mytiloidea</taxon>
        <taxon>Mytilidae</taxon>
        <taxon>Mytilinae</taxon>
        <taxon>Mytilus</taxon>
    </lineage>
</organism>
<accession>A0A6J8BHB1</accession>